<feature type="transmembrane region" description="Helical" evidence="8">
    <location>
        <begin position="127"/>
        <end position="149"/>
    </location>
</feature>
<proteinExistence type="predicted"/>
<feature type="transmembrane region" description="Helical" evidence="8">
    <location>
        <begin position="102"/>
        <end position="121"/>
    </location>
</feature>
<organism evidence="10 11">
    <name type="scientific">Catenulispora pinistramenti</name>
    <dbReference type="NCBI Taxonomy" id="2705254"/>
    <lineage>
        <taxon>Bacteria</taxon>
        <taxon>Bacillati</taxon>
        <taxon>Actinomycetota</taxon>
        <taxon>Actinomycetes</taxon>
        <taxon>Catenulisporales</taxon>
        <taxon>Catenulisporaceae</taxon>
        <taxon>Catenulispora</taxon>
    </lineage>
</organism>
<evidence type="ECO:0000313" key="10">
    <source>
        <dbReference type="EMBL" id="MBS2549669.1"/>
    </source>
</evidence>
<feature type="region of interest" description="Disordered" evidence="7">
    <location>
        <begin position="232"/>
        <end position="251"/>
    </location>
</feature>
<evidence type="ECO:0000256" key="8">
    <source>
        <dbReference type="SAM" id="Phobius"/>
    </source>
</evidence>
<keyword evidence="6 8" id="KW-0472">Membrane</keyword>
<feature type="transmembrane region" description="Helical" evidence="8">
    <location>
        <begin position="161"/>
        <end position="182"/>
    </location>
</feature>
<keyword evidence="3" id="KW-1003">Cell membrane</keyword>
<evidence type="ECO:0000256" key="4">
    <source>
        <dbReference type="ARBA" id="ARBA00022692"/>
    </source>
</evidence>
<comment type="subcellular location">
    <subcellularLocation>
        <location evidence="1">Cell membrane</location>
        <topology evidence="1">Multi-pass membrane protein</topology>
    </subcellularLocation>
</comment>
<dbReference type="SUPFAM" id="SSF103473">
    <property type="entry name" value="MFS general substrate transporter"/>
    <property type="match status" value="1"/>
</dbReference>
<feature type="transmembrane region" description="Helical" evidence="8">
    <location>
        <begin position="298"/>
        <end position="319"/>
    </location>
</feature>
<comment type="caution">
    <text evidence="10">The sequence shown here is derived from an EMBL/GenBank/DDBJ whole genome shotgun (WGS) entry which is preliminary data.</text>
</comment>
<evidence type="ECO:0000256" key="2">
    <source>
        <dbReference type="ARBA" id="ARBA00022448"/>
    </source>
</evidence>
<feature type="transmembrane region" description="Helical" evidence="8">
    <location>
        <begin position="387"/>
        <end position="408"/>
    </location>
</feature>
<dbReference type="InterPro" id="IPR036259">
    <property type="entry name" value="MFS_trans_sf"/>
</dbReference>
<dbReference type="InterPro" id="IPR011701">
    <property type="entry name" value="MFS"/>
</dbReference>
<evidence type="ECO:0000256" key="3">
    <source>
        <dbReference type="ARBA" id="ARBA00022475"/>
    </source>
</evidence>
<feature type="region of interest" description="Disordered" evidence="7">
    <location>
        <begin position="1"/>
        <end position="29"/>
    </location>
</feature>
<dbReference type="PANTHER" id="PTHR23517:SF2">
    <property type="entry name" value="MULTIDRUG RESISTANCE PROTEIN MDTH"/>
    <property type="match status" value="1"/>
</dbReference>
<feature type="transmembrane region" description="Helical" evidence="8">
    <location>
        <begin position="326"/>
        <end position="344"/>
    </location>
</feature>
<evidence type="ECO:0000256" key="5">
    <source>
        <dbReference type="ARBA" id="ARBA00022989"/>
    </source>
</evidence>
<dbReference type="PANTHER" id="PTHR23517">
    <property type="entry name" value="RESISTANCE PROTEIN MDTM, PUTATIVE-RELATED-RELATED"/>
    <property type="match status" value="1"/>
</dbReference>
<gene>
    <name evidence="10" type="ORF">KGQ19_22655</name>
</gene>
<evidence type="ECO:0000313" key="11">
    <source>
        <dbReference type="Proteomes" id="UP000730482"/>
    </source>
</evidence>
<feature type="domain" description="Major facilitator superfamily (MFS) profile" evidence="9">
    <location>
        <begin position="38"/>
        <end position="441"/>
    </location>
</feature>
<feature type="transmembrane region" description="Helical" evidence="8">
    <location>
        <begin position="188"/>
        <end position="210"/>
    </location>
</feature>
<feature type="transmembrane region" description="Helical" evidence="8">
    <location>
        <begin position="39"/>
        <end position="63"/>
    </location>
</feature>
<dbReference type="InterPro" id="IPR020846">
    <property type="entry name" value="MFS_dom"/>
</dbReference>
<evidence type="ECO:0000259" key="9">
    <source>
        <dbReference type="PROSITE" id="PS50850"/>
    </source>
</evidence>
<feature type="transmembrane region" description="Helical" evidence="8">
    <location>
        <begin position="264"/>
        <end position="286"/>
    </location>
</feature>
<evidence type="ECO:0000256" key="7">
    <source>
        <dbReference type="SAM" id="MobiDB-lite"/>
    </source>
</evidence>
<dbReference type="Gene3D" id="1.20.1250.20">
    <property type="entry name" value="MFS general substrate transporter like domains"/>
    <property type="match status" value="2"/>
</dbReference>
<evidence type="ECO:0000256" key="6">
    <source>
        <dbReference type="ARBA" id="ARBA00023136"/>
    </source>
</evidence>
<dbReference type="PROSITE" id="PS50850">
    <property type="entry name" value="MFS"/>
    <property type="match status" value="1"/>
</dbReference>
<dbReference type="InterPro" id="IPR050171">
    <property type="entry name" value="MFS_Transporters"/>
</dbReference>
<dbReference type="Proteomes" id="UP000730482">
    <property type="component" value="Unassembled WGS sequence"/>
</dbReference>
<protein>
    <submittedName>
        <fullName evidence="10">MFS transporter</fullName>
    </submittedName>
</protein>
<keyword evidence="11" id="KW-1185">Reference proteome</keyword>
<reference evidence="10 11" key="1">
    <citation type="submission" date="2020-02" db="EMBL/GenBank/DDBJ databases">
        <title>Acidophilic actinobacteria isolated from forest soil.</title>
        <authorList>
            <person name="Golinska P."/>
        </authorList>
    </citation>
    <scope>NUCLEOTIDE SEQUENCE [LARGE SCALE GENOMIC DNA]</scope>
    <source>
        <strain evidence="10 11">NL8</strain>
    </source>
</reference>
<evidence type="ECO:0000256" key="1">
    <source>
        <dbReference type="ARBA" id="ARBA00004651"/>
    </source>
</evidence>
<feature type="transmembrane region" description="Helical" evidence="8">
    <location>
        <begin position="414"/>
        <end position="436"/>
    </location>
</feature>
<keyword evidence="2" id="KW-0813">Transport</keyword>
<keyword evidence="4 8" id="KW-0812">Transmembrane</keyword>
<accession>A0ABS5KUF3</accession>
<keyword evidence="5 8" id="KW-1133">Transmembrane helix</keyword>
<feature type="compositionally biased region" description="Low complexity" evidence="7">
    <location>
        <begin position="232"/>
        <end position="250"/>
    </location>
</feature>
<sequence length="445" mass="45024">MTTTSIRPAQCGEPAVTRRSRPGRPGNPLSAFAGFPRPIWIVFAGTVVNRIGFLVGPFLVFFLGSRGIPSSQTPYVLGALGAGNLVGPAVGGWLADRGSRKLTMLTGLLGTAAAQGALFAAPNVATMALAAITLSATATMVSPAASATLADSVGPARRREAFALIGWAVNIGTAVAGVLGGYLAAHGYWMLFAIDAGTSLGYAVIVAVLLPGNASQEADAIPEAEPVAVAASEDSSSSSSTSSTSSTSSSGYGVVLRDRLVRKLLPLLGVQLFIYSLTESALPLGIRTDGLSPSVMGLVAVVNAGLIVALQPVATTILARFPRTPVYLVASTLIALGIALTGIAHSPAMYAATVVVWSLGEVAVGGIPGALIADLAPADARGRYQGAFSWTWGVARFLALTAGTTVYTLVGPAFLWWSALGAGAAAIIGIAALGPAMDHRSAGRS</sequence>
<name>A0ABS5KUF3_9ACTN</name>
<feature type="transmembrane region" description="Helical" evidence="8">
    <location>
        <begin position="350"/>
        <end position="375"/>
    </location>
</feature>
<dbReference type="EMBL" id="JAAFYZ010000078">
    <property type="protein sequence ID" value="MBS2549669.1"/>
    <property type="molecule type" value="Genomic_DNA"/>
</dbReference>
<dbReference type="Pfam" id="PF07690">
    <property type="entry name" value="MFS_1"/>
    <property type="match status" value="1"/>
</dbReference>
<feature type="transmembrane region" description="Helical" evidence="8">
    <location>
        <begin position="75"/>
        <end position="95"/>
    </location>
</feature>
<dbReference type="RefSeq" id="WP_212011225.1">
    <property type="nucleotide sequence ID" value="NZ_JAAFYZ010000078.1"/>
</dbReference>